<dbReference type="Pfam" id="PF13546">
    <property type="entry name" value="DDE_5"/>
    <property type="match status" value="1"/>
</dbReference>
<evidence type="ECO:0000259" key="1">
    <source>
        <dbReference type="Pfam" id="PF13546"/>
    </source>
</evidence>
<gene>
    <name evidence="2" type="ORF">G352_12334</name>
</gene>
<feature type="non-terminal residue" evidence="2">
    <location>
        <position position="1"/>
    </location>
</feature>
<dbReference type="PANTHER" id="PTHR33627:SF1">
    <property type="entry name" value="TRANSPOSASE"/>
    <property type="match status" value="1"/>
</dbReference>
<name>M2XUZ1_9NOCA</name>
<dbReference type="InterPro" id="IPR038721">
    <property type="entry name" value="IS701-like_DDE_dom"/>
</dbReference>
<proteinExistence type="predicted"/>
<dbReference type="InterPro" id="IPR039365">
    <property type="entry name" value="IS701-like"/>
</dbReference>
<keyword evidence="3" id="KW-1185">Reference proteome</keyword>
<organism evidence="2 3">
    <name type="scientific">Rhodococcus ruber BKS 20-38</name>
    <dbReference type="NCBI Taxonomy" id="1278076"/>
    <lineage>
        <taxon>Bacteria</taxon>
        <taxon>Bacillati</taxon>
        <taxon>Actinomycetota</taxon>
        <taxon>Actinomycetes</taxon>
        <taxon>Mycobacteriales</taxon>
        <taxon>Nocardiaceae</taxon>
        <taxon>Rhodococcus</taxon>
    </lineage>
</organism>
<dbReference type="Proteomes" id="UP000011731">
    <property type="component" value="Unassembled WGS sequence"/>
</dbReference>
<dbReference type="PANTHER" id="PTHR33627">
    <property type="entry name" value="TRANSPOSASE"/>
    <property type="match status" value="1"/>
</dbReference>
<dbReference type="AlphaFoldDB" id="M2XUZ1"/>
<dbReference type="EMBL" id="AOEX01000036">
    <property type="protein sequence ID" value="EME64776.1"/>
    <property type="molecule type" value="Genomic_DNA"/>
</dbReference>
<evidence type="ECO:0000313" key="2">
    <source>
        <dbReference type="EMBL" id="EME64776.1"/>
    </source>
</evidence>
<dbReference type="RefSeq" id="WP_003936559.1">
    <property type="nucleotide sequence ID" value="NZ_AOEX01000036.1"/>
</dbReference>
<reference evidence="2 3" key="1">
    <citation type="journal article" date="2013" name="Genome Announc.">
        <title>Draft Genome Sequence of Rhodococcus ruber Strain BKS 20-38.</title>
        <authorList>
            <person name="Bala M."/>
            <person name="Kumar S."/>
            <person name="Raghava G.P."/>
            <person name="Mayilraj S."/>
        </authorList>
    </citation>
    <scope>NUCLEOTIDE SEQUENCE [LARGE SCALE GENOMIC DNA]</scope>
    <source>
        <strain evidence="2 3">BKS 20-38</strain>
    </source>
</reference>
<comment type="caution">
    <text evidence="2">The sequence shown here is derived from an EMBL/GenBank/DDBJ whole genome shotgun (WGS) entry which is preliminary data.</text>
</comment>
<feature type="non-terminal residue" evidence="2">
    <location>
        <position position="149"/>
    </location>
</feature>
<accession>M2XUZ1</accession>
<protein>
    <submittedName>
        <fullName evidence="2">Transposase</fullName>
    </submittedName>
</protein>
<sequence length="149" mass="16949">ENCQIGVFLAYASTAGHALIDRELYLPESWTSDRDRCRAAGIGDEVEFATKPVLAQRMIERVLDAGVPFSWLTADEAYGQVKYLRVWLEARDVSYVLATRRNDDVFTSDGRFGRVDEMIAAVPPRQWRRISVGDGAHGRREYSWVRVPI</sequence>
<evidence type="ECO:0000313" key="3">
    <source>
        <dbReference type="Proteomes" id="UP000011731"/>
    </source>
</evidence>
<feature type="domain" description="Transposase IS701-like DDE" evidence="1">
    <location>
        <begin position="2"/>
        <end position="109"/>
    </location>
</feature>